<dbReference type="EMBL" id="PGVE01000063">
    <property type="protein sequence ID" value="PLS03263.1"/>
    <property type="molecule type" value="Genomic_DNA"/>
</dbReference>
<dbReference type="Gene3D" id="3.90.870.10">
    <property type="entry name" value="DHBP synthase"/>
    <property type="match status" value="1"/>
</dbReference>
<evidence type="ECO:0000256" key="1">
    <source>
        <dbReference type="ARBA" id="ARBA00002284"/>
    </source>
</evidence>
<evidence type="ECO:0000256" key="2">
    <source>
        <dbReference type="ARBA" id="ARBA00004904"/>
    </source>
</evidence>
<dbReference type="Proteomes" id="UP000234950">
    <property type="component" value="Unassembled WGS sequence"/>
</dbReference>
<evidence type="ECO:0000256" key="3">
    <source>
        <dbReference type="ARBA" id="ARBA00012153"/>
    </source>
</evidence>
<name>A0A2N5HCL8_9BACI</name>
<dbReference type="Pfam" id="PF00926">
    <property type="entry name" value="DHBP_synthase"/>
    <property type="match status" value="1"/>
</dbReference>
<dbReference type="RefSeq" id="WP_101648991.1">
    <property type="nucleotide sequence ID" value="NZ_PGVE01000063.1"/>
</dbReference>
<proteinExistence type="predicted"/>
<dbReference type="InterPro" id="IPR017945">
    <property type="entry name" value="DHBP_synth_RibB-like_a/b_dom"/>
</dbReference>
<evidence type="ECO:0000313" key="5">
    <source>
        <dbReference type="Proteomes" id="UP000234950"/>
    </source>
</evidence>
<dbReference type="UniPathway" id="UPA00275">
    <property type="reaction ID" value="UER00399"/>
</dbReference>
<gene>
    <name evidence="4" type="ORF">CVD27_15900</name>
</gene>
<dbReference type="SUPFAM" id="SSF55821">
    <property type="entry name" value="YrdC/RibB"/>
    <property type="match status" value="1"/>
</dbReference>
<dbReference type="EC" id="4.1.99.12" evidence="3"/>
<protein>
    <recommendedName>
        <fullName evidence="3">3,4-dihydroxy-2-butanone-4-phosphate synthase</fullName>
        <ecNumber evidence="3">4.1.99.12</ecNumber>
    </recommendedName>
</protein>
<organism evidence="4 5">
    <name type="scientific">Neobacillus cucumis</name>
    <dbReference type="NCBI Taxonomy" id="1740721"/>
    <lineage>
        <taxon>Bacteria</taxon>
        <taxon>Bacillati</taxon>
        <taxon>Bacillota</taxon>
        <taxon>Bacilli</taxon>
        <taxon>Bacillales</taxon>
        <taxon>Bacillaceae</taxon>
        <taxon>Neobacillus</taxon>
    </lineage>
</organism>
<dbReference type="GO" id="GO:0008686">
    <property type="term" value="F:3,4-dihydroxy-2-butanone-4-phosphate synthase activity"/>
    <property type="evidence" value="ECO:0007669"/>
    <property type="project" value="UniProtKB-EC"/>
</dbReference>
<dbReference type="InterPro" id="IPR000422">
    <property type="entry name" value="DHBP_synthase_RibB"/>
</dbReference>
<evidence type="ECO:0000313" key="4">
    <source>
        <dbReference type="EMBL" id="PLS03263.1"/>
    </source>
</evidence>
<sequence length="36" mass="3923">MKNFTISIDLHSTTTGISAFDRADTILAVVKEDSKP</sequence>
<comment type="pathway">
    <text evidence="2">Cofactor biosynthesis; riboflavin biosynthesis; 2-hydroxy-3-oxobutyl phosphate from D-ribulose 5-phosphate: step 1/1.</text>
</comment>
<reference evidence="4 5" key="1">
    <citation type="submission" date="2017-11" db="EMBL/GenBank/DDBJ databases">
        <title>Comparitive Functional Genomics of Dry Heat Resistant strains isolated from the Viking Spacecraft.</title>
        <authorList>
            <person name="Seuylemezian A."/>
            <person name="Cooper K."/>
            <person name="Vaishampayan P."/>
        </authorList>
    </citation>
    <scope>NUCLEOTIDE SEQUENCE [LARGE SCALE GENOMIC DNA]</scope>
    <source>
        <strain evidence="4 5">V32-6</strain>
    </source>
</reference>
<keyword evidence="5" id="KW-1185">Reference proteome</keyword>
<comment type="caution">
    <text evidence="4">The sequence shown here is derived from an EMBL/GenBank/DDBJ whole genome shotgun (WGS) entry which is preliminary data.</text>
</comment>
<dbReference type="GO" id="GO:0009231">
    <property type="term" value="P:riboflavin biosynthetic process"/>
    <property type="evidence" value="ECO:0007669"/>
    <property type="project" value="UniProtKB-UniPathway"/>
</dbReference>
<comment type="function">
    <text evidence="1">Catalyzes the conversion of D-ribulose 5-phosphate to formate and 3,4-dihydroxy-2-butanone 4-phosphate.</text>
</comment>
<accession>A0A2N5HCL8</accession>
<dbReference type="AlphaFoldDB" id="A0A2N5HCL8"/>